<comment type="caution">
    <text evidence="7">The sequence shown here is derived from an EMBL/GenBank/DDBJ whole genome shotgun (WGS) entry which is preliminary data.</text>
</comment>
<feature type="domain" description="ABC transmembrane type-2" evidence="6">
    <location>
        <begin position="34"/>
        <end position="263"/>
    </location>
</feature>
<dbReference type="InterPro" id="IPR052522">
    <property type="entry name" value="ABC-2_transport_permease"/>
</dbReference>
<dbReference type="RefSeq" id="WP_284359833.1">
    <property type="nucleotide sequence ID" value="NZ_BPFZ01000006.1"/>
</dbReference>
<dbReference type="InterPro" id="IPR013525">
    <property type="entry name" value="ABC2_TM"/>
</dbReference>
<dbReference type="InterPro" id="IPR000412">
    <property type="entry name" value="ABC_2_transport"/>
</dbReference>
<dbReference type="EMBL" id="BPFZ01000006">
    <property type="protein sequence ID" value="GIU67089.1"/>
    <property type="molecule type" value="Genomic_DNA"/>
</dbReference>
<evidence type="ECO:0000256" key="2">
    <source>
        <dbReference type="ARBA" id="ARBA00022692"/>
    </source>
</evidence>
<dbReference type="PROSITE" id="PS51012">
    <property type="entry name" value="ABC_TM2"/>
    <property type="match status" value="1"/>
</dbReference>
<comment type="similarity">
    <text evidence="5">Belongs to the ABC-2 integral membrane protein family.</text>
</comment>
<protein>
    <recommendedName>
        <fullName evidence="5">Transport permease protein</fullName>
    </recommendedName>
</protein>
<evidence type="ECO:0000259" key="6">
    <source>
        <dbReference type="PROSITE" id="PS51012"/>
    </source>
</evidence>
<evidence type="ECO:0000313" key="8">
    <source>
        <dbReference type="Proteomes" id="UP001161064"/>
    </source>
</evidence>
<name>A0ABQ4PWQ7_9PROT</name>
<feature type="transmembrane region" description="Helical" evidence="5">
    <location>
        <begin position="64"/>
        <end position="84"/>
    </location>
</feature>
<reference evidence="7" key="1">
    <citation type="submission" date="2021-05" db="EMBL/GenBank/DDBJ databases">
        <authorList>
            <person name="Tanabe Y."/>
        </authorList>
    </citation>
    <scope>NUCLEOTIDE SEQUENCE</scope>
    <source>
        <strain evidence="7">BOTRYCO-1</strain>
    </source>
</reference>
<feature type="transmembrane region" description="Helical" evidence="5">
    <location>
        <begin position="182"/>
        <end position="203"/>
    </location>
</feature>
<feature type="transmembrane region" description="Helical" evidence="5">
    <location>
        <begin position="35"/>
        <end position="58"/>
    </location>
</feature>
<evidence type="ECO:0000313" key="7">
    <source>
        <dbReference type="EMBL" id="GIU67089.1"/>
    </source>
</evidence>
<comment type="subcellular location">
    <subcellularLocation>
        <location evidence="5">Cell inner membrane</location>
        <topology evidence="5">Multi-pass membrane protein</topology>
    </subcellularLocation>
    <subcellularLocation>
        <location evidence="1">Membrane</location>
        <topology evidence="1">Multi-pass membrane protein</topology>
    </subcellularLocation>
</comment>
<evidence type="ECO:0000256" key="4">
    <source>
        <dbReference type="ARBA" id="ARBA00023136"/>
    </source>
</evidence>
<accession>A0ABQ4PWQ7</accession>
<keyword evidence="3 5" id="KW-1133">Transmembrane helix</keyword>
<feature type="transmembrane region" description="Helical" evidence="5">
    <location>
        <begin position="153"/>
        <end position="175"/>
    </location>
</feature>
<dbReference type="Pfam" id="PF01061">
    <property type="entry name" value="ABC2_membrane"/>
    <property type="match status" value="1"/>
</dbReference>
<keyword evidence="5" id="KW-1003">Cell membrane</keyword>
<evidence type="ECO:0000256" key="1">
    <source>
        <dbReference type="ARBA" id="ARBA00004141"/>
    </source>
</evidence>
<dbReference type="PIRSF" id="PIRSF006648">
    <property type="entry name" value="DrrB"/>
    <property type="match status" value="1"/>
</dbReference>
<keyword evidence="8" id="KW-1185">Reference proteome</keyword>
<evidence type="ECO:0000256" key="3">
    <source>
        <dbReference type="ARBA" id="ARBA00022989"/>
    </source>
</evidence>
<dbReference type="PANTHER" id="PTHR43332">
    <property type="entry name" value="INNER MEMBRANE TRANSPORT PERMEASE YADH-RELATED"/>
    <property type="match status" value="1"/>
</dbReference>
<evidence type="ECO:0000256" key="5">
    <source>
        <dbReference type="RuleBase" id="RU361157"/>
    </source>
</evidence>
<keyword evidence="5" id="KW-0813">Transport</keyword>
<keyword evidence="4 5" id="KW-0472">Membrane</keyword>
<keyword evidence="2 5" id="KW-0812">Transmembrane</keyword>
<dbReference type="PRINTS" id="PR00164">
    <property type="entry name" value="ABC2TRNSPORT"/>
</dbReference>
<dbReference type="Proteomes" id="UP001161064">
    <property type="component" value="Unassembled WGS sequence"/>
</dbReference>
<organism evidence="7 8">
    <name type="scientific">Candidatus Phycosocius spiralis</name>
    <dbReference type="NCBI Taxonomy" id="2815099"/>
    <lineage>
        <taxon>Bacteria</taxon>
        <taxon>Pseudomonadati</taxon>
        <taxon>Pseudomonadota</taxon>
        <taxon>Alphaproteobacteria</taxon>
        <taxon>Caulobacterales</taxon>
        <taxon>Caulobacterales incertae sedis</taxon>
        <taxon>Candidatus Phycosocius</taxon>
    </lineage>
</organism>
<feature type="transmembrane region" description="Helical" evidence="5">
    <location>
        <begin position="129"/>
        <end position="147"/>
    </location>
</feature>
<dbReference type="PANTHER" id="PTHR43332:SF1">
    <property type="entry name" value="TRANSPORT PERMEASE PROTEIN"/>
    <property type="match status" value="1"/>
</dbReference>
<sequence>MKHTANPQAPRTYGAVNWIGLQTLYLREVRRFWKVAVQTIFGPVVSTWLLMVVFVMAFGADKRVMSGIPFADFLAPGLIMLSIIQNAFANSSSSLIVAKVQNTAVDFIMPPLSAEELTVGFIAGATTRGLLVALAMAISIMLFANVLPKHLGWTIYFGLVGAIMFGAFGVLGGIWADKFDNLAFVTSFVITPLTFLSGTFYSITVLPEPFHAISMWNPVFHLIDGFRYGLTNHADANVMVSAVSTGTISLVLVVVCWYVFKTGWRTRA</sequence>
<gene>
    <name evidence="7" type="ORF">PsB1_1243</name>
</gene>
<dbReference type="InterPro" id="IPR047817">
    <property type="entry name" value="ABC2_TM_bact-type"/>
</dbReference>
<reference evidence="7" key="2">
    <citation type="journal article" date="2023" name="ISME Commun">
        <title>Characterization of a bloom-associated alphaproteobacterial lineage, 'Candidatus Phycosocius': insights into freshwater algal-bacterial interactions.</title>
        <authorList>
            <person name="Tanabe Y."/>
            <person name="Yamaguchi H."/>
            <person name="Yoshida M."/>
            <person name="Kai A."/>
            <person name="Okazaki Y."/>
        </authorList>
    </citation>
    <scope>NUCLEOTIDE SEQUENCE</scope>
    <source>
        <strain evidence="7">BOTRYCO-1</strain>
    </source>
</reference>
<proteinExistence type="inferred from homology"/>
<feature type="transmembrane region" description="Helical" evidence="5">
    <location>
        <begin position="238"/>
        <end position="260"/>
    </location>
</feature>